<evidence type="ECO:0000313" key="3">
    <source>
        <dbReference type="Proteomes" id="UP000030645"/>
    </source>
</evidence>
<feature type="compositionally biased region" description="Basic and acidic residues" evidence="1">
    <location>
        <begin position="1"/>
        <end position="14"/>
    </location>
</feature>
<sequence>MQENAESTKEKRSSTDNSWAWDTTGKRCIELHALWAYRTSPRSAADFSPYSLVYSAEAISPAEVEVPTVRVAMVNDLEWDANSCGNERILDLEATDERREIERQRAAVYQRKRKKPTGRL</sequence>
<dbReference type="Proteomes" id="UP000030645">
    <property type="component" value="Unassembled WGS sequence"/>
</dbReference>
<dbReference type="PANTHER" id="PTHR48475:SF1">
    <property type="entry name" value="RNASE H TYPE-1 DOMAIN-CONTAINING PROTEIN"/>
    <property type="match status" value="1"/>
</dbReference>
<name>W9RSP0_9ROSA</name>
<accession>W9RSP0</accession>
<keyword evidence="3" id="KW-1185">Reference proteome</keyword>
<organism evidence="2 3">
    <name type="scientific">Morus notabilis</name>
    <dbReference type="NCBI Taxonomy" id="981085"/>
    <lineage>
        <taxon>Eukaryota</taxon>
        <taxon>Viridiplantae</taxon>
        <taxon>Streptophyta</taxon>
        <taxon>Embryophyta</taxon>
        <taxon>Tracheophyta</taxon>
        <taxon>Spermatophyta</taxon>
        <taxon>Magnoliopsida</taxon>
        <taxon>eudicotyledons</taxon>
        <taxon>Gunneridae</taxon>
        <taxon>Pentapetalae</taxon>
        <taxon>rosids</taxon>
        <taxon>fabids</taxon>
        <taxon>Rosales</taxon>
        <taxon>Moraceae</taxon>
        <taxon>Moreae</taxon>
        <taxon>Morus</taxon>
    </lineage>
</organism>
<feature type="region of interest" description="Disordered" evidence="1">
    <location>
        <begin position="1"/>
        <end position="20"/>
    </location>
</feature>
<evidence type="ECO:0000313" key="2">
    <source>
        <dbReference type="EMBL" id="EXB67549.1"/>
    </source>
</evidence>
<dbReference type="AlphaFoldDB" id="W9RSP0"/>
<gene>
    <name evidence="2" type="ORF">L484_005998</name>
</gene>
<evidence type="ECO:0000256" key="1">
    <source>
        <dbReference type="SAM" id="MobiDB-lite"/>
    </source>
</evidence>
<dbReference type="EMBL" id="KE344565">
    <property type="protein sequence ID" value="EXB67549.1"/>
    <property type="molecule type" value="Genomic_DNA"/>
</dbReference>
<reference evidence="3" key="1">
    <citation type="submission" date="2013-01" db="EMBL/GenBank/DDBJ databases">
        <title>Draft Genome Sequence of a Mulberry Tree, Morus notabilis C.K. Schneid.</title>
        <authorList>
            <person name="He N."/>
            <person name="Zhao S."/>
        </authorList>
    </citation>
    <scope>NUCLEOTIDE SEQUENCE</scope>
</reference>
<protein>
    <submittedName>
        <fullName evidence="2">Uncharacterized protein</fullName>
    </submittedName>
</protein>
<dbReference type="PANTHER" id="PTHR48475">
    <property type="entry name" value="RIBONUCLEASE H"/>
    <property type="match status" value="1"/>
</dbReference>
<proteinExistence type="predicted"/>